<dbReference type="GO" id="GO:0005509">
    <property type="term" value="F:calcium ion binding"/>
    <property type="evidence" value="ECO:0007669"/>
    <property type="project" value="InterPro"/>
</dbReference>
<keyword evidence="8 17" id="KW-0472">Membrane</keyword>
<dbReference type="FunFam" id="1.10.287.70:FF:000096">
    <property type="entry name" value="polycystic kidney disease 2-like 2 protein isoform X2"/>
    <property type="match status" value="1"/>
</dbReference>
<reference evidence="20" key="2">
    <citation type="submission" date="2025-09" db="UniProtKB">
        <authorList>
            <consortium name="Ensembl"/>
        </authorList>
    </citation>
    <scope>IDENTIFICATION</scope>
</reference>
<keyword evidence="9" id="KW-0325">Glycoprotein</keyword>
<evidence type="ECO:0000256" key="6">
    <source>
        <dbReference type="ARBA" id="ARBA00023054"/>
    </source>
</evidence>
<dbReference type="GO" id="GO:0016020">
    <property type="term" value="C:membrane"/>
    <property type="evidence" value="ECO:0007669"/>
    <property type="project" value="UniProtKB-SubCell"/>
</dbReference>
<reference evidence="20" key="1">
    <citation type="submission" date="2025-08" db="UniProtKB">
        <authorList>
            <consortium name="Ensembl"/>
        </authorList>
    </citation>
    <scope>IDENTIFICATION</scope>
</reference>
<dbReference type="Pfam" id="PF08016">
    <property type="entry name" value="PKD_channel"/>
    <property type="match status" value="1"/>
</dbReference>
<evidence type="ECO:0000256" key="7">
    <source>
        <dbReference type="ARBA" id="ARBA00023065"/>
    </source>
</evidence>
<evidence type="ECO:0000256" key="15">
    <source>
        <dbReference type="ARBA" id="ARBA00080711"/>
    </source>
</evidence>
<comment type="function">
    <text evidence="11">Exhibits a lower single conductance but no spontaneous channel activity. May function as a regulator of calcium channels or a channel component involving Ca2(+) homeostasis.</text>
</comment>
<dbReference type="AlphaFoldDB" id="A0A8C6GDI9"/>
<dbReference type="GO" id="GO:0050982">
    <property type="term" value="P:detection of mechanical stimulus"/>
    <property type="evidence" value="ECO:0007669"/>
    <property type="project" value="TreeGrafter"/>
</dbReference>
<evidence type="ECO:0000259" key="19">
    <source>
        <dbReference type="Pfam" id="PF20519"/>
    </source>
</evidence>
<evidence type="ECO:0000256" key="11">
    <source>
        <dbReference type="ARBA" id="ARBA00055572"/>
    </source>
</evidence>
<evidence type="ECO:0000256" key="5">
    <source>
        <dbReference type="ARBA" id="ARBA00022989"/>
    </source>
</evidence>
<evidence type="ECO:0000256" key="16">
    <source>
        <dbReference type="PIRSR" id="PIRSR603915-2"/>
    </source>
</evidence>
<feature type="transmembrane region" description="Helical" evidence="17">
    <location>
        <begin position="32"/>
        <end position="51"/>
    </location>
</feature>
<feature type="transmembrane region" description="Helical" evidence="17">
    <location>
        <begin position="350"/>
        <end position="372"/>
    </location>
</feature>
<organism evidence="20 21">
    <name type="scientific">Mus spicilegus</name>
    <name type="common">Mound-building mouse</name>
    <dbReference type="NCBI Taxonomy" id="10103"/>
    <lineage>
        <taxon>Eukaryota</taxon>
        <taxon>Metazoa</taxon>
        <taxon>Chordata</taxon>
        <taxon>Craniata</taxon>
        <taxon>Vertebrata</taxon>
        <taxon>Euteleostomi</taxon>
        <taxon>Mammalia</taxon>
        <taxon>Eutheria</taxon>
        <taxon>Euarchontoglires</taxon>
        <taxon>Glires</taxon>
        <taxon>Rodentia</taxon>
        <taxon>Myomorpha</taxon>
        <taxon>Muroidea</taxon>
        <taxon>Muridae</taxon>
        <taxon>Murinae</taxon>
        <taxon>Mus</taxon>
        <taxon>Mus</taxon>
    </lineage>
</organism>
<dbReference type="GeneTree" id="ENSGT00940000161122"/>
<feature type="disulfide bond" evidence="16">
    <location>
        <begin position="141"/>
        <end position="154"/>
    </location>
</feature>
<evidence type="ECO:0000259" key="18">
    <source>
        <dbReference type="Pfam" id="PF08016"/>
    </source>
</evidence>
<dbReference type="InterPro" id="IPR046791">
    <property type="entry name" value="Polycystin_dom"/>
</dbReference>
<dbReference type="Proteomes" id="UP000694415">
    <property type="component" value="Unplaced"/>
</dbReference>
<comment type="subunit">
    <text evidence="12">Interacts with TRPC1 and TRPC5.</text>
</comment>
<feature type="transmembrane region" description="Helical" evidence="17">
    <location>
        <begin position="412"/>
        <end position="433"/>
    </location>
</feature>
<feature type="domain" description="Polycystin cation channel PKD1/PKD2" evidence="18">
    <location>
        <begin position="323"/>
        <end position="440"/>
    </location>
</feature>
<dbReference type="PANTHER" id="PTHR10877:SF47">
    <property type="entry name" value="POLYCYSTIN-2-LIKE PROTEIN 2"/>
    <property type="match status" value="1"/>
</dbReference>
<dbReference type="Gene3D" id="1.10.287.70">
    <property type="match status" value="1"/>
</dbReference>
<proteinExistence type="inferred from homology"/>
<evidence type="ECO:0000256" key="9">
    <source>
        <dbReference type="ARBA" id="ARBA00023180"/>
    </source>
</evidence>
<dbReference type="PRINTS" id="PR01433">
    <property type="entry name" value="POLYCYSTIN2"/>
</dbReference>
<evidence type="ECO:0000256" key="17">
    <source>
        <dbReference type="SAM" id="Phobius"/>
    </source>
</evidence>
<dbReference type="Ensembl" id="ENSMSIT00000005072.1">
    <property type="protein sequence ID" value="ENSMSIP00000003989.1"/>
    <property type="gene ID" value="ENSMSIG00000003624.1"/>
</dbReference>
<evidence type="ECO:0000256" key="1">
    <source>
        <dbReference type="ARBA" id="ARBA00004141"/>
    </source>
</evidence>
<evidence type="ECO:0000256" key="3">
    <source>
        <dbReference type="ARBA" id="ARBA00022448"/>
    </source>
</evidence>
<name>A0A8C6GDI9_MUSSI</name>
<comment type="similarity">
    <text evidence="2">Belongs to the polycystin family.</text>
</comment>
<keyword evidence="5 17" id="KW-1133">Transmembrane helix</keyword>
<comment type="subcellular location">
    <subcellularLocation>
        <location evidence="1">Membrane</location>
        <topology evidence="1">Multi-pass membrane protein</topology>
    </subcellularLocation>
</comment>
<sequence length="564" mass="66801">MSEATWWYRGGTSKHDLHYRREAEVNTTLEELLLYFIFLINLCILTFGMVNPHMYYLNKVMSSLFVDTSLPDDERSSFRSIRSITEFWKFMEGPLIDGLYWDSWYGNKQLYSVKNSSRIYSENILLGIPRVRQLRVRNNTCKVYPAFQSLVSDCYSKYTVENEDFSDFGLKRNPEWTHTPSSRTAPWHWGFVGVYRDGGYIVTLSKSKSETKAKFVDLRLNNWISRGTRAVFIDFSLYNANVNLFCIIRLLAEFPATGGLLTSWQFYSVKLLRYVSYYDYFIASCEIIFCIFLFVFIIQELRKVNEFKSAYFRSVWNWLEMLLLLIFKFISFNETMSQLSSTLSRCMKDIVGFAIMFFIIFSAYAQLGFLVFGSQVDDFSTFQNSIFAQFRIVLGDFNFAGIQQANWILGPIYFITFIFFVFFVLLNMFLAIINDTYSEVKADYSIGRRPDFELGKIIQKSCFNVLEKLRLKKAQAKEEKKMQNTDLAQRARREGFDESEIQEAEQMKRWKERLEKKYYSTEIQDDYQPVTQQEFRELFLYAVELEKELHYVSLKLNQLMRKLH</sequence>
<dbReference type="Pfam" id="PF20519">
    <property type="entry name" value="Polycystin_dom"/>
    <property type="match status" value="1"/>
</dbReference>
<evidence type="ECO:0000256" key="10">
    <source>
        <dbReference type="ARBA" id="ARBA00023303"/>
    </source>
</evidence>
<dbReference type="InterPro" id="IPR003915">
    <property type="entry name" value="PKD_2"/>
</dbReference>
<keyword evidence="10" id="KW-0407">Ion channel</keyword>
<evidence type="ECO:0000256" key="14">
    <source>
        <dbReference type="ARBA" id="ARBA00076868"/>
    </source>
</evidence>
<dbReference type="InterPro" id="IPR013122">
    <property type="entry name" value="PKD1_2_channel"/>
</dbReference>
<dbReference type="PANTHER" id="PTHR10877">
    <property type="entry name" value="POLYCYSTIN FAMILY MEMBER"/>
    <property type="match status" value="1"/>
</dbReference>
<dbReference type="InterPro" id="IPR051223">
    <property type="entry name" value="Polycystin"/>
</dbReference>
<protein>
    <recommendedName>
        <fullName evidence="13">Polycystin-2-like protein 2</fullName>
    </recommendedName>
    <alternativeName>
        <fullName evidence="15">Polycystic kidney disease 2-like 2 protein</fullName>
    </alternativeName>
    <alternativeName>
        <fullName evidence="14">Polycystin-L2</fullName>
    </alternativeName>
</protein>
<evidence type="ECO:0000256" key="12">
    <source>
        <dbReference type="ARBA" id="ARBA00063698"/>
    </source>
</evidence>
<evidence type="ECO:0000313" key="20">
    <source>
        <dbReference type="Ensembl" id="ENSMSIP00000003989.1"/>
    </source>
</evidence>
<feature type="domain" description="Polycystin" evidence="19">
    <location>
        <begin position="78"/>
        <end position="272"/>
    </location>
</feature>
<accession>A0A8C6GDI9</accession>
<keyword evidence="4 17" id="KW-0812">Transmembrane</keyword>
<evidence type="ECO:0000256" key="4">
    <source>
        <dbReference type="ARBA" id="ARBA00022692"/>
    </source>
</evidence>
<dbReference type="GO" id="GO:0005262">
    <property type="term" value="F:calcium channel activity"/>
    <property type="evidence" value="ECO:0007669"/>
    <property type="project" value="TreeGrafter"/>
</dbReference>
<evidence type="ECO:0000256" key="2">
    <source>
        <dbReference type="ARBA" id="ARBA00007200"/>
    </source>
</evidence>
<keyword evidence="6" id="KW-0175">Coiled coil</keyword>
<evidence type="ECO:0000256" key="8">
    <source>
        <dbReference type="ARBA" id="ARBA00023136"/>
    </source>
</evidence>
<keyword evidence="7" id="KW-0406">Ion transport</keyword>
<keyword evidence="21" id="KW-1185">Reference proteome</keyword>
<keyword evidence="3" id="KW-0813">Transport</keyword>
<evidence type="ECO:0000313" key="21">
    <source>
        <dbReference type="Proteomes" id="UP000694415"/>
    </source>
</evidence>
<feature type="transmembrane region" description="Helical" evidence="17">
    <location>
        <begin position="277"/>
        <end position="298"/>
    </location>
</feature>
<evidence type="ECO:0000256" key="13">
    <source>
        <dbReference type="ARBA" id="ARBA00069824"/>
    </source>
</evidence>
<feature type="transmembrane region" description="Helical" evidence="17">
    <location>
        <begin position="310"/>
        <end position="330"/>
    </location>
</feature>